<dbReference type="CDD" id="cd03814">
    <property type="entry name" value="GT4-like"/>
    <property type="match status" value="1"/>
</dbReference>
<accession>A0ABP7Z669</accession>
<dbReference type="SUPFAM" id="SSF53756">
    <property type="entry name" value="UDP-Glycosyltransferase/glycogen phosphorylase"/>
    <property type="match status" value="1"/>
</dbReference>
<dbReference type="InterPro" id="IPR028098">
    <property type="entry name" value="Glyco_trans_4-like_N"/>
</dbReference>
<protein>
    <submittedName>
        <fullName evidence="3">Glycosyltransferase family 1 protein</fullName>
    </submittedName>
</protein>
<evidence type="ECO:0000313" key="4">
    <source>
        <dbReference type="Proteomes" id="UP001500101"/>
    </source>
</evidence>
<name>A0ABP7Z669_9SPHI</name>
<dbReference type="EMBL" id="BAAAZI010000015">
    <property type="protein sequence ID" value="GAA4148238.1"/>
    <property type="molecule type" value="Genomic_DNA"/>
</dbReference>
<dbReference type="InterPro" id="IPR050194">
    <property type="entry name" value="Glycosyltransferase_grp1"/>
</dbReference>
<dbReference type="Gene3D" id="3.40.50.2000">
    <property type="entry name" value="Glycogen Phosphorylase B"/>
    <property type="match status" value="2"/>
</dbReference>
<feature type="domain" description="Glycosyltransferase subfamily 4-like N-terminal" evidence="2">
    <location>
        <begin position="16"/>
        <end position="188"/>
    </location>
</feature>
<dbReference type="Pfam" id="PF00534">
    <property type="entry name" value="Glycos_transf_1"/>
    <property type="match status" value="1"/>
</dbReference>
<evidence type="ECO:0000313" key="3">
    <source>
        <dbReference type="EMBL" id="GAA4148238.1"/>
    </source>
</evidence>
<dbReference type="Pfam" id="PF13439">
    <property type="entry name" value="Glyco_transf_4"/>
    <property type="match status" value="1"/>
</dbReference>
<dbReference type="Proteomes" id="UP001500101">
    <property type="component" value="Unassembled WGS sequence"/>
</dbReference>
<sequence>MKKVAFFSEILFEDFDGASRTMYQIINRIDPNSFSYLFIYGKGPSQIAGCQSYQVPTFKIPINDDYSFAVPQLAKGKLEEILQEFQPDVIHIATPSLLGFYALKYAKRKGIPVISIYHTHFISYIAYYFRNFTSLIKPAENWMRKAMLKFYNNCQKVYVPANNIIKELEDIGIQSERLTLWQRGIDVKLFNPRKRCETYIQAISGNKRKNILFASRLVWEKNIQTLIEIYKQLEAEGLEYNLIVAGDGTAKEEAMQLMPKAIFLGKLDHTELSRLYASADAFVFTSTSETYGNVVIEAMASGLPCVIANGGGSASLVEHGHTGFKCMPNNAKEYVYFLHKILSDDKLHEQIRAAGMDYIKQLDWSALADTYFEDVYELAEEPIYDLALVAQ</sequence>
<evidence type="ECO:0000259" key="2">
    <source>
        <dbReference type="Pfam" id="PF13439"/>
    </source>
</evidence>
<dbReference type="PANTHER" id="PTHR45947:SF3">
    <property type="entry name" value="SULFOQUINOVOSYL TRANSFERASE SQD2"/>
    <property type="match status" value="1"/>
</dbReference>
<dbReference type="PANTHER" id="PTHR45947">
    <property type="entry name" value="SULFOQUINOVOSYL TRANSFERASE SQD2"/>
    <property type="match status" value="1"/>
</dbReference>
<dbReference type="InterPro" id="IPR001296">
    <property type="entry name" value="Glyco_trans_1"/>
</dbReference>
<proteinExistence type="predicted"/>
<reference evidence="4" key="1">
    <citation type="journal article" date="2019" name="Int. J. Syst. Evol. Microbiol.">
        <title>The Global Catalogue of Microorganisms (GCM) 10K type strain sequencing project: providing services to taxonomists for standard genome sequencing and annotation.</title>
        <authorList>
            <consortium name="The Broad Institute Genomics Platform"/>
            <consortium name="The Broad Institute Genome Sequencing Center for Infectious Disease"/>
            <person name="Wu L."/>
            <person name="Ma J."/>
        </authorList>
    </citation>
    <scope>NUCLEOTIDE SEQUENCE [LARGE SCALE GENOMIC DNA]</scope>
    <source>
        <strain evidence="4">JCM 16704</strain>
    </source>
</reference>
<dbReference type="RefSeq" id="WP_344676021.1">
    <property type="nucleotide sequence ID" value="NZ_BAAAZI010000015.1"/>
</dbReference>
<keyword evidence="4" id="KW-1185">Reference proteome</keyword>
<gene>
    <name evidence="3" type="ORF">GCM10022216_34920</name>
</gene>
<feature type="domain" description="Glycosyl transferase family 1" evidence="1">
    <location>
        <begin position="206"/>
        <end position="355"/>
    </location>
</feature>
<evidence type="ECO:0000259" key="1">
    <source>
        <dbReference type="Pfam" id="PF00534"/>
    </source>
</evidence>
<comment type="caution">
    <text evidence="3">The sequence shown here is derived from an EMBL/GenBank/DDBJ whole genome shotgun (WGS) entry which is preliminary data.</text>
</comment>
<organism evidence="3 4">
    <name type="scientific">Sphingobacterium kyonggiense</name>
    <dbReference type="NCBI Taxonomy" id="714075"/>
    <lineage>
        <taxon>Bacteria</taxon>
        <taxon>Pseudomonadati</taxon>
        <taxon>Bacteroidota</taxon>
        <taxon>Sphingobacteriia</taxon>
        <taxon>Sphingobacteriales</taxon>
        <taxon>Sphingobacteriaceae</taxon>
        <taxon>Sphingobacterium</taxon>
    </lineage>
</organism>